<dbReference type="SUPFAM" id="SSF53335">
    <property type="entry name" value="S-adenosyl-L-methionine-dependent methyltransferases"/>
    <property type="match status" value="1"/>
</dbReference>
<evidence type="ECO:0000256" key="2">
    <source>
        <dbReference type="ARBA" id="ARBA00022679"/>
    </source>
</evidence>
<evidence type="ECO:0000313" key="6">
    <source>
        <dbReference type="EMBL" id="RDI69471.1"/>
    </source>
</evidence>
<keyword evidence="3" id="KW-0949">S-adenosyl-L-methionine</keyword>
<dbReference type="InterPro" id="IPR013216">
    <property type="entry name" value="Methyltransf_11"/>
</dbReference>
<keyword evidence="1 6" id="KW-0489">Methyltransferase</keyword>
<keyword evidence="7" id="KW-1185">Reference proteome</keyword>
<evidence type="ECO:0000259" key="5">
    <source>
        <dbReference type="Pfam" id="PF08241"/>
    </source>
</evidence>
<dbReference type="EMBL" id="QQBC01000001">
    <property type="protein sequence ID" value="RDI69471.1"/>
    <property type="molecule type" value="Genomic_DNA"/>
</dbReference>
<feature type="transmembrane region" description="Helical" evidence="4">
    <location>
        <begin position="20"/>
        <end position="42"/>
    </location>
</feature>
<name>A0A370IH40_9NOCA</name>
<evidence type="ECO:0000313" key="7">
    <source>
        <dbReference type="Proteomes" id="UP000254869"/>
    </source>
</evidence>
<gene>
    <name evidence="6" type="ORF">DFR76_1011012</name>
</gene>
<dbReference type="PANTHER" id="PTHR45277:SF1">
    <property type="entry name" value="EXPRESSED PROTEIN"/>
    <property type="match status" value="1"/>
</dbReference>
<keyword evidence="4" id="KW-0812">Transmembrane</keyword>
<proteinExistence type="predicted"/>
<keyword evidence="4" id="KW-0472">Membrane</keyword>
<dbReference type="GO" id="GO:0008757">
    <property type="term" value="F:S-adenosylmethionine-dependent methyltransferase activity"/>
    <property type="evidence" value="ECO:0007669"/>
    <property type="project" value="InterPro"/>
</dbReference>
<dbReference type="RefSeq" id="WP_067998211.1">
    <property type="nucleotide sequence ID" value="NZ_QQBC01000001.1"/>
</dbReference>
<feature type="domain" description="Methyltransferase type 11" evidence="5">
    <location>
        <begin position="92"/>
        <end position="200"/>
    </location>
</feature>
<feature type="transmembrane region" description="Helical" evidence="4">
    <location>
        <begin position="48"/>
        <end position="67"/>
    </location>
</feature>
<reference evidence="6 7" key="1">
    <citation type="submission" date="2018-07" db="EMBL/GenBank/DDBJ databases">
        <title>Genomic Encyclopedia of Type Strains, Phase IV (KMG-IV): sequencing the most valuable type-strain genomes for metagenomic binning, comparative biology and taxonomic classification.</title>
        <authorList>
            <person name="Goeker M."/>
        </authorList>
    </citation>
    <scope>NUCLEOTIDE SEQUENCE [LARGE SCALE GENOMIC DNA]</scope>
    <source>
        <strain evidence="6 7">DSM 44290</strain>
    </source>
</reference>
<evidence type="ECO:0000256" key="4">
    <source>
        <dbReference type="SAM" id="Phobius"/>
    </source>
</evidence>
<dbReference type="AlphaFoldDB" id="A0A370IH40"/>
<dbReference type="Pfam" id="PF08241">
    <property type="entry name" value="Methyltransf_11"/>
    <property type="match status" value="1"/>
</dbReference>
<evidence type="ECO:0000256" key="1">
    <source>
        <dbReference type="ARBA" id="ARBA00022603"/>
    </source>
</evidence>
<dbReference type="CDD" id="cd02440">
    <property type="entry name" value="AdoMet_MTases"/>
    <property type="match status" value="1"/>
</dbReference>
<dbReference type="Gene3D" id="3.40.50.150">
    <property type="entry name" value="Vaccinia Virus protein VP39"/>
    <property type="match status" value="1"/>
</dbReference>
<dbReference type="PANTHER" id="PTHR45277">
    <property type="entry name" value="EXPRESSED PROTEIN"/>
    <property type="match status" value="1"/>
</dbReference>
<dbReference type="InterPro" id="IPR023576">
    <property type="entry name" value="UbiE/COQ5_MeTrFase_CS"/>
</dbReference>
<organism evidence="6 7">
    <name type="scientific">Nocardia pseudobrasiliensis</name>
    <dbReference type="NCBI Taxonomy" id="45979"/>
    <lineage>
        <taxon>Bacteria</taxon>
        <taxon>Bacillati</taxon>
        <taxon>Actinomycetota</taxon>
        <taxon>Actinomycetes</taxon>
        <taxon>Mycobacteriales</taxon>
        <taxon>Nocardiaceae</taxon>
        <taxon>Nocardia</taxon>
    </lineage>
</organism>
<protein>
    <submittedName>
        <fullName evidence="6">Methyltransferase family protein</fullName>
    </submittedName>
</protein>
<dbReference type="InterPro" id="IPR029063">
    <property type="entry name" value="SAM-dependent_MTases_sf"/>
</dbReference>
<comment type="caution">
    <text evidence="6">The sequence shown here is derived from an EMBL/GenBank/DDBJ whole genome shotgun (WGS) entry which is preliminary data.</text>
</comment>
<sequence>MSSISTGERRGDYGVDAPPVLLVLGGFTLLYLLLAVILGPAFDAAVGWFFLALGLVMGVQFAVYLYATRRGKFAVWDDLLDELSLHGDEHLLDMGCGRGAVLLAAARRLPHGKAVGVDLWRSADQSGNARQATQANATAEGLADRVELHTGDMTALPFPDDSFDTVVSSLAIHNIKSPQARATAISEALRVLRPGGRLLIADISRAREYHRVLTESPAHDVTIRSLGWRMWWGGPWMPTRAVSATAA</sequence>
<keyword evidence="4" id="KW-1133">Transmembrane helix</keyword>
<keyword evidence="2 6" id="KW-0808">Transferase</keyword>
<evidence type="ECO:0000256" key="3">
    <source>
        <dbReference type="ARBA" id="ARBA00022691"/>
    </source>
</evidence>
<accession>A0A370IH40</accession>
<dbReference type="GO" id="GO:0032259">
    <property type="term" value="P:methylation"/>
    <property type="evidence" value="ECO:0007669"/>
    <property type="project" value="UniProtKB-KW"/>
</dbReference>
<dbReference type="PROSITE" id="PS01184">
    <property type="entry name" value="UBIE_2"/>
    <property type="match status" value="1"/>
</dbReference>
<dbReference type="STRING" id="1210086.GCA_001613105_03135"/>
<dbReference type="Proteomes" id="UP000254869">
    <property type="component" value="Unassembled WGS sequence"/>
</dbReference>